<dbReference type="Pfam" id="PF10604">
    <property type="entry name" value="Polyketide_cyc2"/>
    <property type="match status" value="1"/>
</dbReference>
<dbReference type="CDD" id="cd07821">
    <property type="entry name" value="PYR_PYL_RCAR_like"/>
    <property type="match status" value="1"/>
</dbReference>
<keyword evidence="1" id="KW-0732">Signal</keyword>
<organism evidence="2 3">
    <name type="scientific">Paracoccus shanxieyensis</name>
    <dbReference type="NCBI Taxonomy" id="2675752"/>
    <lineage>
        <taxon>Bacteria</taxon>
        <taxon>Pseudomonadati</taxon>
        <taxon>Pseudomonadota</taxon>
        <taxon>Alphaproteobacteria</taxon>
        <taxon>Rhodobacterales</taxon>
        <taxon>Paracoccaceae</taxon>
        <taxon>Paracoccus</taxon>
    </lineage>
</organism>
<reference evidence="2 3" key="1">
    <citation type="submission" date="2019-11" db="EMBL/GenBank/DDBJ databases">
        <authorList>
            <person name="Dong K."/>
        </authorList>
    </citation>
    <scope>NUCLEOTIDE SEQUENCE [LARGE SCALE GENOMIC DNA]</scope>
    <source>
        <strain evidence="2 3">DK608</strain>
    </source>
</reference>
<comment type="caution">
    <text evidence="2">The sequence shown here is derived from an EMBL/GenBank/DDBJ whole genome shotgun (WGS) entry which is preliminary data.</text>
</comment>
<dbReference type="PANTHER" id="PTHR39332:SF7">
    <property type="entry name" value="SRPBCC FAMILY PROTEIN"/>
    <property type="match status" value="1"/>
</dbReference>
<dbReference type="RefSeq" id="WP_155043910.1">
    <property type="nucleotide sequence ID" value="NZ_WMIH01000004.1"/>
</dbReference>
<proteinExistence type="predicted"/>
<dbReference type="AlphaFoldDB" id="A0A6L6IU92"/>
<protein>
    <submittedName>
        <fullName evidence="2">SRPBCC family protein</fullName>
    </submittedName>
</protein>
<name>A0A6L6IU92_9RHOB</name>
<evidence type="ECO:0000313" key="3">
    <source>
        <dbReference type="Proteomes" id="UP000478740"/>
    </source>
</evidence>
<evidence type="ECO:0000313" key="2">
    <source>
        <dbReference type="EMBL" id="MTH64046.1"/>
    </source>
</evidence>
<feature type="signal peptide" evidence="1">
    <location>
        <begin position="1"/>
        <end position="22"/>
    </location>
</feature>
<sequence length="177" mass="18643">MMNRRTLFAAAIAALVATPLMAHGPTPQQLSRSVSVAAPADKVWAVLADPAAIAAWQPAIAKAEMEGDGAGAKRLMTFKSGGTLTDGIDDISAEKMMIRWRLSKEDINVFPVSFYTNSITVTPEGDGASVTWQASFFRADTTNEPPEAFSDQAAVTAMETYVDEGLSGIKAAAESGS</sequence>
<dbReference type="PANTHER" id="PTHR39332">
    <property type="entry name" value="BLL4707 PROTEIN"/>
    <property type="match status" value="1"/>
</dbReference>
<accession>A0A6L6IU92</accession>
<dbReference type="Proteomes" id="UP000478740">
    <property type="component" value="Unassembled WGS sequence"/>
</dbReference>
<dbReference type="InterPro" id="IPR023393">
    <property type="entry name" value="START-like_dom_sf"/>
</dbReference>
<dbReference type="InterPro" id="IPR019587">
    <property type="entry name" value="Polyketide_cyclase/dehydratase"/>
</dbReference>
<feature type="chain" id="PRO_5026724983" evidence="1">
    <location>
        <begin position="23"/>
        <end position="177"/>
    </location>
</feature>
<evidence type="ECO:0000256" key="1">
    <source>
        <dbReference type="SAM" id="SignalP"/>
    </source>
</evidence>
<gene>
    <name evidence="2" type="ORF">GL284_07180</name>
</gene>
<keyword evidence="3" id="KW-1185">Reference proteome</keyword>
<dbReference type="Gene3D" id="3.30.530.20">
    <property type="match status" value="1"/>
</dbReference>
<dbReference type="EMBL" id="WMII01000005">
    <property type="protein sequence ID" value="MTH64046.1"/>
    <property type="molecule type" value="Genomic_DNA"/>
</dbReference>
<dbReference type="SUPFAM" id="SSF55961">
    <property type="entry name" value="Bet v1-like"/>
    <property type="match status" value="1"/>
</dbReference>